<keyword evidence="11 12" id="KW-0511">Multifunctional enzyme</keyword>
<dbReference type="InterPro" id="IPR046346">
    <property type="entry name" value="Aminoacid_DH-like_N_sf"/>
</dbReference>
<dbReference type="AlphaFoldDB" id="A0A976X545"/>
<keyword evidence="6 12" id="KW-0378">Hydrolase</keyword>
<comment type="function">
    <text evidence="12">Catalyzes the oxidation of 5,10-methylenetetrahydrofolate to 5,10-methenyltetrahydrofolate and then the hydrolysis of 5,10-methenyltetrahydrofolate to 10-formyltetrahydrofolate.</text>
</comment>
<name>A0A976X545_9LACO</name>
<keyword evidence="7 12" id="KW-0521">NADP</keyword>
<evidence type="ECO:0000259" key="13">
    <source>
        <dbReference type="Pfam" id="PF00763"/>
    </source>
</evidence>
<keyword evidence="9 12" id="KW-0368">Histidine biosynthesis</keyword>
<dbReference type="FunFam" id="3.40.50.720:FF:000006">
    <property type="entry name" value="Bifunctional protein FolD"/>
    <property type="match status" value="1"/>
</dbReference>
<evidence type="ECO:0000259" key="14">
    <source>
        <dbReference type="Pfam" id="PF02882"/>
    </source>
</evidence>
<dbReference type="InterPro" id="IPR020631">
    <property type="entry name" value="THF_DH/CycHdrlase_NAD-bd_dom"/>
</dbReference>
<keyword evidence="8 12" id="KW-0560">Oxidoreductase</keyword>
<dbReference type="GO" id="GO:0004488">
    <property type="term" value="F:methylenetetrahydrofolate dehydrogenase (NADP+) activity"/>
    <property type="evidence" value="ECO:0007669"/>
    <property type="project" value="UniProtKB-UniRule"/>
</dbReference>
<protein>
    <recommendedName>
        <fullName evidence="12">Bifunctional protein FolD</fullName>
    </recommendedName>
    <domain>
        <recommendedName>
            <fullName evidence="12">Methylenetetrahydrofolate dehydrogenase</fullName>
            <ecNumber evidence="12">1.5.1.5</ecNumber>
        </recommendedName>
    </domain>
    <domain>
        <recommendedName>
            <fullName evidence="12">Methenyltetrahydrofolate cyclohydrolase</fullName>
            <ecNumber evidence="12">3.5.4.9</ecNumber>
        </recommendedName>
    </domain>
</protein>
<comment type="similarity">
    <text evidence="12">Belongs to the tetrahydrofolate dehydrogenase/cyclohydrolase family.</text>
</comment>
<evidence type="ECO:0000256" key="10">
    <source>
        <dbReference type="ARBA" id="ARBA00023167"/>
    </source>
</evidence>
<dbReference type="KEGG" id="lbe:MOO44_07145"/>
<evidence type="ECO:0000256" key="12">
    <source>
        <dbReference type="HAMAP-Rule" id="MF_01576"/>
    </source>
</evidence>
<dbReference type="PRINTS" id="PR00085">
    <property type="entry name" value="THFDHDRGNASE"/>
</dbReference>
<dbReference type="InterPro" id="IPR000672">
    <property type="entry name" value="THF_DH/CycHdrlase"/>
</dbReference>
<dbReference type="RefSeq" id="WP_260116455.1">
    <property type="nucleotide sequence ID" value="NZ_CP093361.1"/>
</dbReference>
<organism evidence="15 16">
    <name type="scientific">Nicoliella spurrieriana</name>
    <dbReference type="NCBI Taxonomy" id="2925830"/>
    <lineage>
        <taxon>Bacteria</taxon>
        <taxon>Bacillati</taxon>
        <taxon>Bacillota</taxon>
        <taxon>Bacilli</taxon>
        <taxon>Lactobacillales</taxon>
        <taxon>Lactobacillaceae</taxon>
        <taxon>Nicoliella</taxon>
    </lineage>
</organism>
<dbReference type="Pfam" id="PF02882">
    <property type="entry name" value="THF_DHG_CYH_C"/>
    <property type="match status" value="1"/>
</dbReference>
<dbReference type="Pfam" id="PF00763">
    <property type="entry name" value="THF_DHG_CYH"/>
    <property type="match status" value="1"/>
</dbReference>
<dbReference type="SUPFAM" id="SSF53223">
    <property type="entry name" value="Aminoacid dehydrogenase-like, N-terminal domain"/>
    <property type="match status" value="1"/>
</dbReference>
<evidence type="ECO:0000313" key="16">
    <source>
        <dbReference type="Proteomes" id="UP000831181"/>
    </source>
</evidence>
<keyword evidence="5 12" id="KW-0658">Purine biosynthesis</keyword>
<dbReference type="EC" id="1.5.1.5" evidence="12"/>
<dbReference type="PROSITE" id="PS00767">
    <property type="entry name" value="THF_DHG_CYH_2"/>
    <property type="match status" value="1"/>
</dbReference>
<dbReference type="EMBL" id="CP093361">
    <property type="protein sequence ID" value="UQS86653.1"/>
    <property type="molecule type" value="Genomic_DNA"/>
</dbReference>
<comment type="catalytic activity">
    <reaction evidence="12">
        <text>(6R)-5,10-methylene-5,6,7,8-tetrahydrofolate + NADP(+) = (6R)-5,10-methenyltetrahydrofolate + NADPH</text>
        <dbReference type="Rhea" id="RHEA:22812"/>
        <dbReference type="ChEBI" id="CHEBI:15636"/>
        <dbReference type="ChEBI" id="CHEBI:57455"/>
        <dbReference type="ChEBI" id="CHEBI:57783"/>
        <dbReference type="ChEBI" id="CHEBI:58349"/>
        <dbReference type="EC" id="1.5.1.5"/>
    </reaction>
</comment>
<dbReference type="GO" id="GO:0035999">
    <property type="term" value="P:tetrahydrofolate interconversion"/>
    <property type="evidence" value="ECO:0007669"/>
    <property type="project" value="UniProtKB-UniRule"/>
</dbReference>
<evidence type="ECO:0000256" key="6">
    <source>
        <dbReference type="ARBA" id="ARBA00022801"/>
    </source>
</evidence>
<comment type="pathway">
    <text evidence="1 12">One-carbon metabolism; tetrahydrofolate interconversion.</text>
</comment>
<dbReference type="GO" id="GO:0004477">
    <property type="term" value="F:methenyltetrahydrofolate cyclohydrolase activity"/>
    <property type="evidence" value="ECO:0007669"/>
    <property type="project" value="UniProtKB-UniRule"/>
</dbReference>
<dbReference type="EC" id="3.5.4.9" evidence="12"/>
<comment type="caution">
    <text evidence="12">Lacks conserved residue(s) required for the propagation of feature annotation.</text>
</comment>
<feature type="binding site" evidence="12">
    <location>
        <begin position="166"/>
        <end position="168"/>
    </location>
    <ligand>
        <name>NADP(+)</name>
        <dbReference type="ChEBI" id="CHEBI:58349"/>
    </ligand>
</feature>
<reference evidence="15" key="1">
    <citation type="journal article" date="2022" name="Int. J. Syst. Evol. Microbiol.">
        <title>Apilactobacillus apisilvae sp. nov., Nicolia spurrieriana gen. nov. sp. nov., Bombilactobacillus folatiphilus sp. nov. and Bombilactobacillus thymidiniphilus sp. nov., four new lactic acid bacterial isolates from stingless bees Tetragonula carbonaria and Austroplebeia australis.</title>
        <authorList>
            <person name="Oliphant S.A."/>
            <person name="Watson-Haigh N.S."/>
            <person name="Sumby K.M."/>
            <person name="Gardner J."/>
            <person name="Groom S."/>
            <person name="Jiranek V."/>
        </authorList>
    </citation>
    <scope>NUCLEOTIDE SEQUENCE</scope>
    <source>
        <strain evidence="15">SGEP1_A5</strain>
    </source>
</reference>
<evidence type="ECO:0000256" key="1">
    <source>
        <dbReference type="ARBA" id="ARBA00004777"/>
    </source>
</evidence>
<dbReference type="Proteomes" id="UP000831181">
    <property type="component" value="Chromosome"/>
</dbReference>
<comment type="subunit">
    <text evidence="2 12">Homodimer.</text>
</comment>
<evidence type="ECO:0000256" key="11">
    <source>
        <dbReference type="ARBA" id="ARBA00023268"/>
    </source>
</evidence>
<gene>
    <name evidence="12" type="primary">folD</name>
    <name evidence="15" type="ORF">MOO44_07145</name>
</gene>
<evidence type="ECO:0000256" key="5">
    <source>
        <dbReference type="ARBA" id="ARBA00022755"/>
    </source>
</evidence>
<dbReference type="Gene3D" id="3.40.50.720">
    <property type="entry name" value="NAD(P)-binding Rossmann-like Domain"/>
    <property type="match status" value="1"/>
</dbReference>
<dbReference type="FunFam" id="3.40.50.10860:FF:000005">
    <property type="entry name" value="C-1-tetrahydrofolate synthase, cytoplasmic, putative"/>
    <property type="match status" value="1"/>
</dbReference>
<keyword evidence="10 12" id="KW-0486">Methionine biosynthesis</keyword>
<dbReference type="SUPFAM" id="SSF51735">
    <property type="entry name" value="NAD(P)-binding Rossmann-fold domains"/>
    <property type="match status" value="1"/>
</dbReference>
<evidence type="ECO:0000256" key="4">
    <source>
        <dbReference type="ARBA" id="ARBA00022605"/>
    </source>
</evidence>
<keyword evidence="3 12" id="KW-0554">One-carbon metabolism</keyword>
<sequence>MAKIIDGKALAKKTNDDTKQMVNELHSLGIKPCLAVILVGDDQASARYVRNKHKKAEQLGIESIVNHLPKETTQAELLKVVNEYNDDDAINGILVQSPLPKHIDEQLITRTIKPEKDVDGFHPVNVGNLFLNEPKNYPVACTPKGVMAMFAEYNIDLTGKKAVVIGRSSIVGRPMAALLINANATVTVLNHYSQDAKSYIKEADVVVAATGKLHMVSGADLKVGATVIDVGQNLNEAGKLVGDVDYESAEKVAGYITPVPGGVGPMTIAILMRQTVELASWSAKND</sequence>
<dbReference type="HAMAP" id="MF_01576">
    <property type="entry name" value="THF_DHG_CYH"/>
    <property type="match status" value="1"/>
</dbReference>
<evidence type="ECO:0000256" key="2">
    <source>
        <dbReference type="ARBA" id="ARBA00011738"/>
    </source>
</evidence>
<evidence type="ECO:0000256" key="8">
    <source>
        <dbReference type="ARBA" id="ARBA00023002"/>
    </source>
</evidence>
<dbReference type="InterPro" id="IPR020630">
    <property type="entry name" value="THF_DH/CycHdrlase_cat_dom"/>
</dbReference>
<dbReference type="GO" id="GO:0009086">
    <property type="term" value="P:methionine biosynthetic process"/>
    <property type="evidence" value="ECO:0007669"/>
    <property type="project" value="UniProtKB-KW"/>
</dbReference>
<dbReference type="GO" id="GO:0005829">
    <property type="term" value="C:cytosol"/>
    <property type="evidence" value="ECO:0007669"/>
    <property type="project" value="TreeGrafter"/>
</dbReference>
<dbReference type="PANTHER" id="PTHR48099:SF5">
    <property type="entry name" value="C-1-TETRAHYDROFOLATE SYNTHASE, CYTOPLASMIC"/>
    <property type="match status" value="1"/>
</dbReference>
<dbReference type="Gene3D" id="3.40.50.10860">
    <property type="entry name" value="Leucine Dehydrogenase, chain A, domain 1"/>
    <property type="match status" value="1"/>
</dbReference>
<evidence type="ECO:0000256" key="7">
    <source>
        <dbReference type="ARBA" id="ARBA00022857"/>
    </source>
</evidence>
<keyword evidence="4 12" id="KW-0028">Amino-acid biosynthesis</keyword>
<proteinExistence type="inferred from homology"/>
<evidence type="ECO:0000256" key="9">
    <source>
        <dbReference type="ARBA" id="ARBA00023102"/>
    </source>
</evidence>
<accession>A0A976X545</accession>
<comment type="catalytic activity">
    <reaction evidence="12">
        <text>(6R)-5,10-methenyltetrahydrofolate + H2O = (6R)-10-formyltetrahydrofolate + H(+)</text>
        <dbReference type="Rhea" id="RHEA:23700"/>
        <dbReference type="ChEBI" id="CHEBI:15377"/>
        <dbReference type="ChEBI" id="CHEBI:15378"/>
        <dbReference type="ChEBI" id="CHEBI:57455"/>
        <dbReference type="ChEBI" id="CHEBI:195366"/>
        <dbReference type="EC" id="3.5.4.9"/>
    </reaction>
</comment>
<dbReference type="InterPro" id="IPR020867">
    <property type="entry name" value="THF_DH/CycHdrlase_CS"/>
</dbReference>
<keyword evidence="16" id="KW-1185">Reference proteome</keyword>
<dbReference type="GO" id="GO:0000105">
    <property type="term" value="P:L-histidine biosynthetic process"/>
    <property type="evidence" value="ECO:0007669"/>
    <property type="project" value="UniProtKB-KW"/>
</dbReference>
<dbReference type="PANTHER" id="PTHR48099">
    <property type="entry name" value="C-1-TETRAHYDROFOLATE SYNTHASE, CYTOPLASMIC-RELATED"/>
    <property type="match status" value="1"/>
</dbReference>
<feature type="domain" description="Tetrahydrofolate dehydrogenase/cyclohydrolase NAD(P)-binding" evidence="14">
    <location>
        <begin position="140"/>
        <end position="280"/>
    </location>
</feature>
<feature type="domain" description="Tetrahydrofolate dehydrogenase/cyclohydrolase catalytic" evidence="13">
    <location>
        <begin position="5"/>
        <end position="119"/>
    </location>
</feature>
<evidence type="ECO:0000256" key="3">
    <source>
        <dbReference type="ARBA" id="ARBA00022563"/>
    </source>
</evidence>
<evidence type="ECO:0000313" key="15">
    <source>
        <dbReference type="EMBL" id="UQS86653.1"/>
    </source>
</evidence>
<dbReference type="InterPro" id="IPR036291">
    <property type="entry name" value="NAD(P)-bd_dom_sf"/>
</dbReference>
<dbReference type="GO" id="GO:0006164">
    <property type="term" value="P:purine nucleotide biosynthetic process"/>
    <property type="evidence" value="ECO:0007669"/>
    <property type="project" value="UniProtKB-KW"/>
</dbReference>
<dbReference type="CDD" id="cd01080">
    <property type="entry name" value="NAD_bind_m-THF_DH_Cyclohyd"/>
    <property type="match status" value="1"/>
</dbReference>